<organism evidence="3 4">
    <name type="scientific">Thermus thermamylovorans</name>
    <dbReference type="NCBI Taxonomy" id="2509362"/>
    <lineage>
        <taxon>Bacteria</taxon>
        <taxon>Thermotogati</taxon>
        <taxon>Deinococcota</taxon>
        <taxon>Deinococci</taxon>
        <taxon>Thermales</taxon>
        <taxon>Thermaceae</taxon>
        <taxon>Thermus</taxon>
    </lineage>
</organism>
<evidence type="ECO:0000313" key="3">
    <source>
        <dbReference type="EMBL" id="TBH21196.1"/>
    </source>
</evidence>
<sequence>MLSVSVSEAKNRLSELLRRVQAGEEVLILDRGVPVARLTPLPKGPEGPLLHLERQGLLRRGEGRPRLEDLPLPEARASVLQALLEGREEG</sequence>
<comment type="function">
    <text evidence="2">Antitoxin component of a type II toxin-antitoxin (TA) system.</text>
</comment>
<accession>A0A4Q9B658</accession>
<dbReference type="NCBIfam" id="TIGR01552">
    <property type="entry name" value="phd_fam"/>
    <property type="match status" value="1"/>
</dbReference>
<dbReference type="EMBL" id="SIJL01000003">
    <property type="protein sequence ID" value="TBH21196.1"/>
    <property type="molecule type" value="Genomic_DNA"/>
</dbReference>
<dbReference type="OrthoDB" id="2376460at2"/>
<evidence type="ECO:0000256" key="2">
    <source>
        <dbReference type="RuleBase" id="RU362080"/>
    </source>
</evidence>
<name>A0A4Q9B658_9DEIN</name>
<dbReference type="Gene3D" id="3.40.1620.10">
    <property type="entry name" value="YefM-like domain"/>
    <property type="match status" value="1"/>
</dbReference>
<keyword evidence="4" id="KW-1185">Reference proteome</keyword>
<dbReference type="Proteomes" id="UP000292858">
    <property type="component" value="Unassembled WGS sequence"/>
</dbReference>
<dbReference type="PANTHER" id="PTHR35377:SF5">
    <property type="entry name" value="ANTITOXIN VAPB46"/>
    <property type="match status" value="1"/>
</dbReference>
<evidence type="ECO:0000256" key="1">
    <source>
        <dbReference type="ARBA" id="ARBA00009981"/>
    </source>
</evidence>
<dbReference type="SUPFAM" id="SSF143120">
    <property type="entry name" value="YefM-like"/>
    <property type="match status" value="1"/>
</dbReference>
<dbReference type="PANTHER" id="PTHR35377">
    <property type="entry name" value="ANTITOXIN VAPB49-RELATED-RELATED"/>
    <property type="match status" value="1"/>
</dbReference>
<dbReference type="AlphaFoldDB" id="A0A4Q9B658"/>
<dbReference type="InterPro" id="IPR036165">
    <property type="entry name" value="YefM-like_sf"/>
</dbReference>
<dbReference type="InterPro" id="IPR006442">
    <property type="entry name" value="Antitoxin_Phd/YefM"/>
</dbReference>
<protein>
    <recommendedName>
        <fullName evidence="2">Antitoxin</fullName>
    </recommendedName>
</protein>
<comment type="similarity">
    <text evidence="1 2">Belongs to the phD/YefM antitoxin family.</text>
</comment>
<dbReference type="InterPro" id="IPR051416">
    <property type="entry name" value="phD-YefM_TA_antitoxins"/>
</dbReference>
<evidence type="ECO:0000313" key="4">
    <source>
        <dbReference type="Proteomes" id="UP000292858"/>
    </source>
</evidence>
<dbReference type="Pfam" id="PF02604">
    <property type="entry name" value="PhdYeFM_antitox"/>
    <property type="match status" value="1"/>
</dbReference>
<dbReference type="GO" id="GO:0097351">
    <property type="term" value="F:toxin sequestering activity"/>
    <property type="evidence" value="ECO:0007669"/>
    <property type="project" value="TreeGrafter"/>
</dbReference>
<dbReference type="RefSeq" id="WP_130840664.1">
    <property type="nucleotide sequence ID" value="NZ_SIJL01000003.1"/>
</dbReference>
<comment type="caution">
    <text evidence="3">The sequence shown here is derived from an EMBL/GenBank/DDBJ whole genome shotgun (WGS) entry which is preliminary data.</text>
</comment>
<proteinExistence type="inferred from homology"/>
<gene>
    <name evidence="3" type="ORF">ETP66_03495</name>
</gene>
<reference evidence="3 4" key="1">
    <citation type="submission" date="2019-02" db="EMBL/GenBank/DDBJ databases">
        <title>Thermus sp. a novel from hot spring.</title>
        <authorList>
            <person name="Zhao Z."/>
        </authorList>
    </citation>
    <scope>NUCLEOTIDE SEQUENCE [LARGE SCALE GENOMIC DNA]</scope>
    <source>
        <strain evidence="3 4">CFH 72773T</strain>
    </source>
</reference>